<evidence type="ECO:0000256" key="3">
    <source>
        <dbReference type="ARBA" id="ARBA00022741"/>
    </source>
</evidence>
<organism evidence="8 9">
    <name type="scientific">Rhodomicrobium udaipurense</name>
    <dbReference type="NCBI Taxonomy" id="1202716"/>
    <lineage>
        <taxon>Bacteria</taxon>
        <taxon>Pseudomonadati</taxon>
        <taxon>Pseudomonadota</taxon>
        <taxon>Alphaproteobacteria</taxon>
        <taxon>Hyphomicrobiales</taxon>
        <taxon>Hyphomicrobiaceae</taxon>
        <taxon>Rhodomicrobium</taxon>
    </lineage>
</organism>
<keyword evidence="4" id="KW-0418">Kinase</keyword>
<dbReference type="InterPro" id="IPR006016">
    <property type="entry name" value="UspA"/>
</dbReference>
<keyword evidence="9" id="KW-1185">Reference proteome</keyword>
<keyword evidence="5" id="KW-0067">ATP-binding</keyword>
<dbReference type="Gene3D" id="1.10.510.10">
    <property type="entry name" value="Transferase(Phosphotransferase) domain 1"/>
    <property type="match status" value="1"/>
</dbReference>
<dbReference type="PROSITE" id="PS00108">
    <property type="entry name" value="PROTEIN_KINASE_ST"/>
    <property type="match status" value="1"/>
</dbReference>
<dbReference type="Gene3D" id="3.30.200.20">
    <property type="entry name" value="Phosphorylase Kinase, domain 1"/>
    <property type="match status" value="1"/>
</dbReference>
<evidence type="ECO:0000256" key="1">
    <source>
        <dbReference type="ARBA" id="ARBA00008791"/>
    </source>
</evidence>
<comment type="similarity">
    <text evidence="1">Belongs to the universal stress protein A family.</text>
</comment>
<dbReference type="Pfam" id="PF00582">
    <property type="entry name" value="Usp"/>
    <property type="match status" value="1"/>
</dbReference>
<dbReference type="PANTHER" id="PTHR43289:SF34">
    <property type="entry name" value="SERINE_THREONINE-PROTEIN KINASE YBDM-RELATED"/>
    <property type="match status" value="1"/>
</dbReference>
<dbReference type="Pfam" id="PF00069">
    <property type="entry name" value="Pkinase"/>
    <property type="match status" value="1"/>
</dbReference>
<dbReference type="GO" id="GO:0004674">
    <property type="term" value="F:protein serine/threonine kinase activity"/>
    <property type="evidence" value="ECO:0007669"/>
    <property type="project" value="TreeGrafter"/>
</dbReference>
<keyword evidence="2" id="KW-0808">Transferase</keyword>
<dbReference type="InterPro" id="IPR011009">
    <property type="entry name" value="Kinase-like_dom_sf"/>
</dbReference>
<dbReference type="SUPFAM" id="SSF52402">
    <property type="entry name" value="Adenine nucleotide alpha hydrolases-like"/>
    <property type="match status" value="1"/>
</dbReference>
<dbReference type="InterPro" id="IPR014729">
    <property type="entry name" value="Rossmann-like_a/b/a_fold"/>
</dbReference>
<dbReference type="Proteomes" id="UP000623250">
    <property type="component" value="Unassembled WGS sequence"/>
</dbReference>
<evidence type="ECO:0000256" key="6">
    <source>
        <dbReference type="SAM" id="MobiDB-lite"/>
    </source>
</evidence>
<dbReference type="GO" id="GO:0005524">
    <property type="term" value="F:ATP binding"/>
    <property type="evidence" value="ECO:0007669"/>
    <property type="project" value="UniProtKB-KW"/>
</dbReference>
<keyword evidence="3" id="KW-0547">Nucleotide-binding</keyword>
<dbReference type="SUPFAM" id="SSF56112">
    <property type="entry name" value="Protein kinase-like (PK-like)"/>
    <property type="match status" value="1"/>
</dbReference>
<dbReference type="PROSITE" id="PS50011">
    <property type="entry name" value="PROTEIN_KINASE_DOM"/>
    <property type="match status" value="1"/>
</dbReference>
<dbReference type="CDD" id="cd00293">
    <property type="entry name" value="USP-like"/>
    <property type="match status" value="1"/>
</dbReference>
<reference evidence="8 9" key="1">
    <citation type="submission" date="2020-12" db="EMBL/GenBank/DDBJ databases">
        <title>Revised draft genomes of Rhodomicrobium vannielii ATCC 17100 and Rhodomicrobium udaipurense JA643.</title>
        <authorList>
            <person name="Conners E.M."/>
            <person name="Davenport E.J."/>
            <person name="Bose A."/>
        </authorList>
    </citation>
    <scope>NUCLEOTIDE SEQUENCE [LARGE SCALE GENOMIC DNA]</scope>
    <source>
        <strain evidence="8 9">JA643</strain>
    </source>
</reference>
<dbReference type="EMBL" id="JAEMUK010000002">
    <property type="protein sequence ID" value="MBJ7542189.1"/>
    <property type="molecule type" value="Genomic_DNA"/>
</dbReference>
<evidence type="ECO:0000256" key="2">
    <source>
        <dbReference type="ARBA" id="ARBA00022679"/>
    </source>
</evidence>
<dbReference type="InterPro" id="IPR008271">
    <property type="entry name" value="Ser/Thr_kinase_AS"/>
</dbReference>
<evidence type="ECO:0000256" key="5">
    <source>
        <dbReference type="ARBA" id="ARBA00022840"/>
    </source>
</evidence>
<dbReference type="RefSeq" id="WP_037238029.1">
    <property type="nucleotide sequence ID" value="NZ_JAEMUK010000002.1"/>
</dbReference>
<evidence type="ECO:0000256" key="4">
    <source>
        <dbReference type="ARBA" id="ARBA00022777"/>
    </source>
</evidence>
<dbReference type="CDD" id="cd14014">
    <property type="entry name" value="STKc_PknB_like"/>
    <property type="match status" value="1"/>
</dbReference>
<evidence type="ECO:0000313" key="8">
    <source>
        <dbReference type="EMBL" id="MBJ7542189.1"/>
    </source>
</evidence>
<evidence type="ECO:0000313" key="9">
    <source>
        <dbReference type="Proteomes" id="UP000623250"/>
    </source>
</evidence>
<name>A0A8I1GC56_9HYPH</name>
<feature type="region of interest" description="Disordered" evidence="6">
    <location>
        <begin position="468"/>
        <end position="491"/>
    </location>
</feature>
<dbReference type="AlphaFoldDB" id="A0A8I1GC56"/>
<feature type="domain" description="Protein kinase" evidence="7">
    <location>
        <begin position="15"/>
        <end position="280"/>
    </location>
</feature>
<sequence length="491" mass="54851">MAKPTLQRGDVLDGFVLEELIHKGGMARLWSVTKPGIDVPMLMKVPVLGEGQDPAAIVSFEMEQMIMPRLFGPHVPRFIAAGDFALHPFIVMERLPGRSLLPRLSELPLPYDEVADLGWKIATALDDLHRQHVIHLDIKPSNILFRETGEAVLLDFGLSHHQQLPDLMQEEFRLPYGTAPYMAPEQLLGVRTDPRSDQFALGVLLYFFSTGVRPFGESERLSTMKKRLWRDPKPPRALRKDYPLWLQEIVLRCLEVEPAWRYPTAAQLAFELSHYDQIRLTARSERTATDSFLTRVKRRFNPPERKAPIAPQTVYKRLAAAPIVAVAVDLSEASKETNEAVREAAGRALAQLPSARLACLNVLKTSYIATRDTTLDEAGHNKHVNRLVQLQDWAQPLKLKEGQITFHVLEATDPASAILHYAEQNKVDQILLGARRNSFRRSLLGSVSAKVASEAGCTVTVIRVRREDAQAEPESADAPSSGEVSETVAAP</sequence>
<dbReference type="Gene3D" id="3.40.50.620">
    <property type="entry name" value="HUPs"/>
    <property type="match status" value="1"/>
</dbReference>
<dbReference type="InterPro" id="IPR006015">
    <property type="entry name" value="Universal_stress_UspA"/>
</dbReference>
<comment type="caution">
    <text evidence="8">The sequence shown here is derived from an EMBL/GenBank/DDBJ whole genome shotgun (WGS) entry which is preliminary data.</text>
</comment>
<gene>
    <name evidence="8" type="ORF">JDN41_01290</name>
</gene>
<proteinExistence type="inferred from homology"/>
<dbReference type="SMART" id="SM00220">
    <property type="entry name" value="S_TKc"/>
    <property type="match status" value="1"/>
</dbReference>
<accession>A0A8I1GC56</accession>
<dbReference type="InterPro" id="IPR000719">
    <property type="entry name" value="Prot_kinase_dom"/>
</dbReference>
<evidence type="ECO:0000259" key="7">
    <source>
        <dbReference type="PROSITE" id="PS50011"/>
    </source>
</evidence>
<protein>
    <submittedName>
        <fullName evidence="8">Universal stress protein</fullName>
    </submittedName>
</protein>
<dbReference type="PANTHER" id="PTHR43289">
    <property type="entry name" value="MITOGEN-ACTIVATED PROTEIN KINASE KINASE KINASE 20-RELATED"/>
    <property type="match status" value="1"/>
</dbReference>
<dbReference type="PRINTS" id="PR01438">
    <property type="entry name" value="UNVRSLSTRESS"/>
</dbReference>